<dbReference type="VEuPathDB" id="FungiDB:JI435_083290"/>
<keyword evidence="3" id="KW-0862">Zinc</keyword>
<dbReference type="Gene3D" id="2.30.130.40">
    <property type="entry name" value="LON domain-like"/>
    <property type="match status" value="1"/>
</dbReference>
<dbReference type="InterPro" id="IPR013083">
    <property type="entry name" value="Znf_RING/FYVE/PHD"/>
</dbReference>
<dbReference type="Pfam" id="PF13445">
    <property type="entry name" value="zf-RING_UBOX"/>
    <property type="match status" value="1"/>
</dbReference>
<dbReference type="PANTHER" id="PTHR23327">
    <property type="entry name" value="RING FINGER PROTEIN 127"/>
    <property type="match status" value="1"/>
</dbReference>
<dbReference type="CDD" id="cd16514">
    <property type="entry name" value="RING-HC_LONFs_rpt2"/>
    <property type="match status" value="1"/>
</dbReference>
<dbReference type="InterPro" id="IPR027370">
    <property type="entry name" value="Znf-RING_euk"/>
</dbReference>
<dbReference type="EMBL" id="CP069024">
    <property type="protein sequence ID" value="QRC92617.1"/>
    <property type="molecule type" value="Genomic_DNA"/>
</dbReference>
<sequence length="566" mass="62947">MNRQRAKGCSVVKSVEHPFEPLVPLEAFMVDDGAVVESPHAGALDAHRDARHLVRLVQCPRCSHPLSTPVTLPCGHTVCRGCLPAPQPRTNISYPNTPDRLTGIACPLLGCGAEHASAECSVDVTLTKVMEAMGVEVALHGSTSGATPTLLEELVQDNSNTQASEKHEENEKGHRQELNGGRLAATYVMAGMGKLRYSSEVDYLTTSASGDNYEALDLALIERLRDAAIKELDCLVCYNLMLDPTTTSCGHTFCRRCLSRVMDHSNICPFCRRGLHVPASLQHQPGNAILNSLLNGLCPDLITARAEALKAEEQAGDNMFSMPLFICTLSLPAMPTFLHVFEPRYRLMMRRVIEGNKQFGMVMYNRSSASQGNLGTAPFLEYGTLLEIVNYELLRDGRSFIESRGIGRFKVRDHGMLDGYNVGRVERIEDVSLAEEGAAEQRETTMARDYAEVFFREHPQSPLPTDVAIEALSTQQLLDSCTSFVREMREASAPWLRERIIQVYGEPPEDPALFPYWFASVVPIVEEEKYVLLRTTRVRERLKIVYSWIGRIRGQRWSSSNACSIL</sequence>
<evidence type="ECO:0000259" key="6">
    <source>
        <dbReference type="PROSITE" id="PS50089"/>
    </source>
</evidence>
<organism evidence="8 9">
    <name type="scientific">Phaeosphaeria nodorum (strain SN15 / ATCC MYA-4574 / FGSC 10173)</name>
    <name type="common">Glume blotch fungus</name>
    <name type="synonym">Parastagonospora nodorum</name>
    <dbReference type="NCBI Taxonomy" id="321614"/>
    <lineage>
        <taxon>Eukaryota</taxon>
        <taxon>Fungi</taxon>
        <taxon>Dikarya</taxon>
        <taxon>Ascomycota</taxon>
        <taxon>Pezizomycotina</taxon>
        <taxon>Dothideomycetes</taxon>
        <taxon>Pleosporomycetidae</taxon>
        <taxon>Pleosporales</taxon>
        <taxon>Pleosporineae</taxon>
        <taxon>Phaeosphaeriaceae</taxon>
        <taxon>Parastagonospora</taxon>
    </lineage>
</organism>
<dbReference type="InterPro" id="IPR015947">
    <property type="entry name" value="PUA-like_sf"/>
</dbReference>
<dbReference type="PROSITE" id="PS00518">
    <property type="entry name" value="ZF_RING_1"/>
    <property type="match status" value="2"/>
</dbReference>
<dbReference type="PANTHER" id="PTHR23327:SF42">
    <property type="entry name" value="LON PEPTIDASE N-TERMINAL DOMAIN AND RING FINGER PROTEIN C14F5.10C"/>
    <property type="match status" value="1"/>
</dbReference>
<dbReference type="SUPFAM" id="SSF88697">
    <property type="entry name" value="PUA domain-like"/>
    <property type="match status" value="1"/>
</dbReference>
<dbReference type="SUPFAM" id="SSF57850">
    <property type="entry name" value="RING/U-box"/>
    <property type="match status" value="2"/>
</dbReference>
<evidence type="ECO:0008006" key="10">
    <source>
        <dbReference type="Google" id="ProtNLM"/>
    </source>
</evidence>
<dbReference type="PROSITE" id="PS51787">
    <property type="entry name" value="LON_N"/>
    <property type="match status" value="1"/>
</dbReference>
<dbReference type="InterPro" id="IPR001841">
    <property type="entry name" value="Znf_RING"/>
</dbReference>
<evidence type="ECO:0000313" key="8">
    <source>
        <dbReference type="EMBL" id="QRC92617.1"/>
    </source>
</evidence>
<feature type="compositionally biased region" description="Basic and acidic residues" evidence="5">
    <location>
        <begin position="164"/>
        <end position="177"/>
    </location>
</feature>
<feature type="region of interest" description="Disordered" evidence="5">
    <location>
        <begin position="158"/>
        <end position="178"/>
    </location>
</feature>
<dbReference type="SMART" id="SM00464">
    <property type="entry name" value="LON"/>
    <property type="match status" value="1"/>
</dbReference>
<keyword evidence="9" id="KW-1185">Reference proteome</keyword>
<name>A0A7U2ETV2_PHANO</name>
<dbReference type="Gene3D" id="3.30.40.10">
    <property type="entry name" value="Zinc/RING finger domain, C3HC4 (zinc finger)"/>
    <property type="match status" value="2"/>
</dbReference>
<dbReference type="InterPro" id="IPR003111">
    <property type="entry name" value="Lon_prtase_N"/>
</dbReference>
<gene>
    <name evidence="8" type="ORF">JI435_083290</name>
</gene>
<dbReference type="GO" id="GO:0008270">
    <property type="term" value="F:zinc ion binding"/>
    <property type="evidence" value="ECO:0007669"/>
    <property type="project" value="UniProtKB-KW"/>
</dbReference>
<evidence type="ECO:0000256" key="1">
    <source>
        <dbReference type="ARBA" id="ARBA00022723"/>
    </source>
</evidence>
<dbReference type="Pfam" id="PF02190">
    <property type="entry name" value="LON_substr_bdg"/>
    <property type="match status" value="1"/>
</dbReference>
<proteinExistence type="predicted"/>
<dbReference type="SMART" id="SM00184">
    <property type="entry name" value="RING"/>
    <property type="match status" value="2"/>
</dbReference>
<keyword evidence="1" id="KW-0479">Metal-binding</keyword>
<dbReference type="AlphaFoldDB" id="A0A7U2ETV2"/>
<feature type="domain" description="RING-type" evidence="6">
    <location>
        <begin position="234"/>
        <end position="272"/>
    </location>
</feature>
<accession>A0A7U2ETV2</accession>
<dbReference type="Proteomes" id="UP000663193">
    <property type="component" value="Chromosome 2"/>
</dbReference>
<dbReference type="InterPro" id="IPR046336">
    <property type="entry name" value="Lon_prtase_N_sf"/>
</dbReference>
<evidence type="ECO:0000256" key="4">
    <source>
        <dbReference type="PROSITE-ProRule" id="PRU00175"/>
    </source>
</evidence>
<keyword evidence="2 4" id="KW-0863">Zinc-finger</keyword>
<evidence type="ECO:0000259" key="7">
    <source>
        <dbReference type="PROSITE" id="PS51787"/>
    </source>
</evidence>
<dbReference type="Gene3D" id="1.20.58.1480">
    <property type="match status" value="1"/>
</dbReference>
<dbReference type="OrthoDB" id="264917at2759"/>
<evidence type="ECO:0000256" key="3">
    <source>
        <dbReference type="ARBA" id="ARBA00022833"/>
    </source>
</evidence>
<dbReference type="PROSITE" id="PS50089">
    <property type="entry name" value="ZF_RING_2"/>
    <property type="match status" value="2"/>
</dbReference>
<dbReference type="InterPro" id="IPR017907">
    <property type="entry name" value="Znf_RING_CS"/>
</dbReference>
<evidence type="ECO:0000256" key="2">
    <source>
        <dbReference type="ARBA" id="ARBA00022771"/>
    </source>
</evidence>
<feature type="domain" description="RING-type" evidence="6">
    <location>
        <begin position="59"/>
        <end position="108"/>
    </location>
</feature>
<evidence type="ECO:0000313" key="9">
    <source>
        <dbReference type="Proteomes" id="UP000663193"/>
    </source>
</evidence>
<feature type="domain" description="Lon N-terminal" evidence="7">
    <location>
        <begin position="319"/>
        <end position="553"/>
    </location>
</feature>
<evidence type="ECO:0000256" key="5">
    <source>
        <dbReference type="SAM" id="MobiDB-lite"/>
    </source>
</evidence>
<dbReference type="Pfam" id="PF13923">
    <property type="entry name" value="zf-C3HC4_2"/>
    <property type="match status" value="1"/>
</dbReference>
<protein>
    <recommendedName>
        <fullName evidence="10">RING-type domain-containing protein</fullName>
    </recommendedName>
</protein>
<reference evidence="9" key="1">
    <citation type="journal article" date="2021" name="BMC Genomics">
        <title>Chromosome-level genome assembly and manually-curated proteome of model necrotroph Parastagonospora nodorum Sn15 reveals a genome-wide trove of candidate effector homologs, and redundancy of virulence-related functions within an accessory chromosome.</title>
        <authorList>
            <person name="Bertazzoni S."/>
            <person name="Jones D.A.B."/>
            <person name="Phan H.T."/>
            <person name="Tan K.-C."/>
            <person name="Hane J.K."/>
        </authorList>
    </citation>
    <scope>NUCLEOTIDE SEQUENCE [LARGE SCALE GENOMIC DNA]</scope>
    <source>
        <strain evidence="9">SN15 / ATCC MYA-4574 / FGSC 10173)</strain>
    </source>
</reference>